<accession>A0AA89BNB7</accession>
<dbReference type="Proteomes" id="UP001186944">
    <property type="component" value="Unassembled WGS sequence"/>
</dbReference>
<dbReference type="AlphaFoldDB" id="A0AA89BNB7"/>
<dbReference type="EMBL" id="VSWD01000011">
    <property type="protein sequence ID" value="KAK3087778.1"/>
    <property type="molecule type" value="Genomic_DNA"/>
</dbReference>
<comment type="caution">
    <text evidence="1">The sequence shown here is derived from an EMBL/GenBank/DDBJ whole genome shotgun (WGS) entry which is preliminary data.</text>
</comment>
<feature type="non-terminal residue" evidence="1">
    <location>
        <position position="1"/>
    </location>
</feature>
<protein>
    <submittedName>
        <fullName evidence="1">Uncharacterized protein</fullName>
    </submittedName>
</protein>
<proteinExistence type="predicted"/>
<organism evidence="1 2">
    <name type="scientific">Pinctada imbricata</name>
    <name type="common">Atlantic pearl-oyster</name>
    <name type="synonym">Pinctada martensii</name>
    <dbReference type="NCBI Taxonomy" id="66713"/>
    <lineage>
        <taxon>Eukaryota</taxon>
        <taxon>Metazoa</taxon>
        <taxon>Spiralia</taxon>
        <taxon>Lophotrochozoa</taxon>
        <taxon>Mollusca</taxon>
        <taxon>Bivalvia</taxon>
        <taxon>Autobranchia</taxon>
        <taxon>Pteriomorphia</taxon>
        <taxon>Pterioida</taxon>
        <taxon>Pterioidea</taxon>
        <taxon>Pteriidae</taxon>
        <taxon>Pinctada</taxon>
    </lineage>
</organism>
<reference evidence="1" key="1">
    <citation type="submission" date="2019-08" db="EMBL/GenBank/DDBJ databases">
        <title>The improved chromosome-level genome for the pearl oyster Pinctada fucata martensii using PacBio sequencing and Hi-C.</title>
        <authorList>
            <person name="Zheng Z."/>
        </authorList>
    </citation>
    <scope>NUCLEOTIDE SEQUENCE</scope>
    <source>
        <strain evidence="1">ZZ-2019</strain>
        <tissue evidence="1">Adductor muscle</tissue>
    </source>
</reference>
<keyword evidence="2" id="KW-1185">Reference proteome</keyword>
<name>A0AA89BNB7_PINIB</name>
<gene>
    <name evidence="1" type="ORF">FSP39_010498</name>
</gene>
<evidence type="ECO:0000313" key="1">
    <source>
        <dbReference type="EMBL" id="KAK3087778.1"/>
    </source>
</evidence>
<dbReference type="Gene3D" id="2.60.40.1900">
    <property type="entry name" value="Beta-microseminoprotein (PSP94) domain"/>
    <property type="match status" value="1"/>
</dbReference>
<sequence length="217" mass="23177">PIKINITYIFSELGRTRQFCVHNVTEGNTTIQIEIMLGSKFETKECQRCQCTSVGMSCCGIGIYGDGQIFVPDGCNAVADGCRIVLVSDIDNTTDCYTTGAVARDRQGQIMAENSMRNYLATENPSALQMINERQYPPQMGPFASGFGPMGMMGGFGFGNMLGPRGQGQGQGGREPMDGLMEAMVMMSMMGGGGSGGMFGNFMKNPLALGVLATMMS</sequence>
<evidence type="ECO:0000313" key="2">
    <source>
        <dbReference type="Proteomes" id="UP001186944"/>
    </source>
</evidence>